<proteinExistence type="predicted"/>
<dbReference type="EMBL" id="CAFBQH010000031">
    <property type="protein sequence ID" value="CAB5048306.1"/>
    <property type="molecule type" value="Genomic_DNA"/>
</dbReference>
<dbReference type="AlphaFoldDB" id="A0A6J7T559"/>
<gene>
    <name evidence="1" type="ORF">UFOPK4293_00647</name>
</gene>
<organism evidence="1">
    <name type="scientific">freshwater metagenome</name>
    <dbReference type="NCBI Taxonomy" id="449393"/>
    <lineage>
        <taxon>unclassified sequences</taxon>
        <taxon>metagenomes</taxon>
        <taxon>ecological metagenomes</taxon>
    </lineage>
</organism>
<accession>A0A6J7T559</accession>
<protein>
    <submittedName>
        <fullName evidence="1">Unannotated protein</fullName>
    </submittedName>
</protein>
<name>A0A6J7T559_9ZZZZ</name>
<reference evidence="1" key="1">
    <citation type="submission" date="2020-05" db="EMBL/GenBank/DDBJ databases">
        <authorList>
            <person name="Chiriac C."/>
            <person name="Salcher M."/>
            <person name="Ghai R."/>
            <person name="Kavagutti S V."/>
        </authorList>
    </citation>
    <scope>NUCLEOTIDE SEQUENCE</scope>
</reference>
<evidence type="ECO:0000313" key="1">
    <source>
        <dbReference type="EMBL" id="CAB5048306.1"/>
    </source>
</evidence>
<sequence length="143" mass="14774">MVFPVLDFTVIVTEQVPLPTIFTVVPETLHTFLDDDELTVVLAPFGTVTAAAFNNVDDAILLPTFDVTTPLEVEVEAEPLEDDELLDELLDPEFGVFPEGGDAGAIVVGATVVGPTVVGATVVGAAVVGAAVVVALERVTATA</sequence>